<dbReference type="EMBL" id="CP075371">
    <property type="protein sequence ID" value="QVT78581.1"/>
    <property type="molecule type" value="Genomic_DNA"/>
</dbReference>
<keyword evidence="2" id="KW-1133">Transmembrane helix</keyword>
<evidence type="ECO:0000313" key="4">
    <source>
        <dbReference type="Proteomes" id="UP000679307"/>
    </source>
</evidence>
<name>A0ABX8EE76_9ACTN</name>
<sequence length="231" mass="24119">MTDDDLRALLRAADPARALPPLTDTERTRALEAAMTEHDPHRTPDGYATREAGTRHRHPLTWVVAAAAVLVVAGVGWAGVRALGGPEEVAGSEAGAPTSTAPTADPDPTTDVPGPTGEAVRLTVPDTGLGARCMVPDARVLQNQDLAFEGTLTESTDAGLVFEVGTWFRGGEAATVEVDPVDDRLRQLLLAPEFTEGDTYLVSASGGSVTLCGFSGEADPGLRALYDRAFS</sequence>
<gene>
    <name evidence="3" type="ORF">ENKNEFLB_00959</name>
</gene>
<evidence type="ECO:0000313" key="3">
    <source>
        <dbReference type="EMBL" id="QVT78581.1"/>
    </source>
</evidence>
<evidence type="ECO:0008006" key="5">
    <source>
        <dbReference type="Google" id="ProtNLM"/>
    </source>
</evidence>
<feature type="compositionally biased region" description="Low complexity" evidence="1">
    <location>
        <begin position="94"/>
        <end position="117"/>
    </location>
</feature>
<keyword evidence="2" id="KW-0472">Membrane</keyword>
<keyword evidence="4" id="KW-1185">Reference proteome</keyword>
<protein>
    <recommendedName>
        <fullName evidence="5">DUF4367 domain-containing protein</fullName>
    </recommendedName>
</protein>
<organism evidence="3 4">
    <name type="scientific">Nocardioides aquaticus</name>
    <dbReference type="NCBI Taxonomy" id="160826"/>
    <lineage>
        <taxon>Bacteria</taxon>
        <taxon>Bacillati</taxon>
        <taxon>Actinomycetota</taxon>
        <taxon>Actinomycetes</taxon>
        <taxon>Propionibacteriales</taxon>
        <taxon>Nocardioidaceae</taxon>
        <taxon>Nocardioides</taxon>
    </lineage>
</organism>
<accession>A0ABX8EE76</accession>
<evidence type="ECO:0000256" key="1">
    <source>
        <dbReference type="SAM" id="MobiDB-lite"/>
    </source>
</evidence>
<evidence type="ECO:0000256" key="2">
    <source>
        <dbReference type="SAM" id="Phobius"/>
    </source>
</evidence>
<proteinExistence type="predicted"/>
<feature type="region of interest" description="Disordered" evidence="1">
    <location>
        <begin position="88"/>
        <end position="119"/>
    </location>
</feature>
<reference evidence="3 4" key="1">
    <citation type="submission" date="2021-05" db="EMBL/GenBank/DDBJ databases">
        <title>Complete genome of Nocardioides aquaticus KCTC 9944T isolated from meromictic and hypersaline Ekho Lake, Antarctica.</title>
        <authorList>
            <person name="Hwang K."/>
            <person name="Kim K.M."/>
            <person name="Choe H."/>
        </authorList>
    </citation>
    <scope>NUCLEOTIDE SEQUENCE [LARGE SCALE GENOMIC DNA]</scope>
    <source>
        <strain evidence="3 4">KCTC 9944</strain>
    </source>
</reference>
<dbReference type="RefSeq" id="WP_214058150.1">
    <property type="nucleotide sequence ID" value="NZ_BAAAHS010000110.1"/>
</dbReference>
<dbReference type="Proteomes" id="UP000679307">
    <property type="component" value="Chromosome"/>
</dbReference>
<keyword evidence="2" id="KW-0812">Transmembrane</keyword>
<feature type="transmembrane region" description="Helical" evidence="2">
    <location>
        <begin position="60"/>
        <end position="80"/>
    </location>
</feature>